<dbReference type="Proteomes" id="UP001559025">
    <property type="component" value="Unassembled WGS sequence"/>
</dbReference>
<accession>A0ABV3WSK4</accession>
<dbReference type="InterPro" id="IPR051046">
    <property type="entry name" value="MurCDEF_CellWall_CoF430Synth"/>
</dbReference>
<dbReference type="GO" id="GO:0047480">
    <property type="term" value="F:UDP-N-acetylmuramoyl-tripeptide-D-alanyl-D-alanine ligase activity"/>
    <property type="evidence" value="ECO:0007669"/>
    <property type="project" value="UniProtKB-EC"/>
</dbReference>
<evidence type="ECO:0000256" key="3">
    <source>
        <dbReference type="ARBA" id="ARBA00022840"/>
    </source>
</evidence>
<keyword evidence="2" id="KW-0547">Nucleotide-binding</keyword>
<evidence type="ECO:0000256" key="1">
    <source>
        <dbReference type="ARBA" id="ARBA00022598"/>
    </source>
</evidence>
<dbReference type="SUPFAM" id="SSF53623">
    <property type="entry name" value="MurD-like peptide ligases, catalytic domain"/>
    <property type="match status" value="1"/>
</dbReference>
<dbReference type="InterPro" id="IPR013221">
    <property type="entry name" value="Mur_ligase_cen"/>
</dbReference>
<evidence type="ECO:0000256" key="2">
    <source>
        <dbReference type="ARBA" id="ARBA00022741"/>
    </source>
</evidence>
<dbReference type="SUPFAM" id="SSF53244">
    <property type="entry name" value="MurD-like peptide ligases, peptide-binding domain"/>
    <property type="match status" value="1"/>
</dbReference>
<protein>
    <submittedName>
        <fullName evidence="6">UDP-N-acetylmuramoyl-tripeptide--D-alanyl-D-alanine ligase</fullName>
        <ecNumber evidence="6">6.3.2.10</ecNumber>
    </submittedName>
</protein>
<dbReference type="InterPro" id="IPR036565">
    <property type="entry name" value="Mur-like_cat_sf"/>
</dbReference>
<sequence>MDVKLDTVDKLSSMRALLRTRVEGLQPPFPRIVLFFSVSDGDSRARVVNASGASLESAWQKGLAALREIMKGEKLAGRWLRVDWVDRAERKDWRRLRALLVKTKRNYFRYGIAFDPELNFAFTELELNANAALYGGNTIAHAVFNQKNFATYAGIRYPDMPEPDLADEADVYLFSTRGVFCDEAGNLHELNGAGLDAGRRIVAELGEGDVTPLVRDASAYLARQVERYGTFVYGYHPCFDRRIAAYNTLRHASTTYAMVEAWEVTRDARLKAAIDRSLKRLCGALIQTCSLPDGTEAAFLVDVGNEVKLGGNAVAILALAKYAAVTGSKAHHPMMEKLALGIRYMQDEETGAFSHVLSFPDLGVKQDFRTIYYEGEAAFGLMRLYGLTRDPRWLEMVEKAFVHFIRNDHWKHHDHWLSYCVNELTRYRPEERYFRFGIANVAGYLDFVSDRITTFPTLLELMMAARETLARIDERPELHHLFDGIDLERFENALEKRAHYLLNGHFWPELAMYFRKPDRIVGSFFIRHHAFRVRIDDVEHYLSGFVAYRRYLEERDAFRRLVARHTAPESEPADPDAIWTAAHVEAATGGTWVRHPPQDWSARGLSTFAPAMQPGDMAVVRTGDETVGMLPQVVRRMNPPPAALIARDPEAVDVTDVPLLTVPDCDEAVLAMGRYARTRMTGKVLGVTGSSGKTTAVAMLAHALSAHGTVAKSAHNANLPHGVGWNLASIPWDTQHIVMELAIGRMAVSARMARPQVAIFTNIAPAHLNETSTVTDVARTKSAIFLGMSPGDVAVINRDMIEWETVRAAAESRSLRIVHYGEHADCAFRLVSHDASDGSVKTSIEGREISYRVGAAGRHMAMNSLAVLAAVSALGYPLEPAIAKLQTFAPLPGRGQICDLSLGGRKLTVVDDAYNANPGSMEAAFDQLNDYPGARRRVAVLGQMAELGPQSPMFHTQLAKLIEDRAIDRVYVTGELYQDFWRTLPRSRKGLYLGSLDAMKEVLEEQLADGDVVLVKGSNSTRMYEIVAWLKEMAQADVERPAAE</sequence>
<dbReference type="SUPFAM" id="SSF48208">
    <property type="entry name" value="Six-hairpin glycosidases"/>
    <property type="match status" value="1"/>
</dbReference>
<dbReference type="InterPro" id="IPR004101">
    <property type="entry name" value="Mur_ligase_C"/>
</dbReference>
<keyword evidence="1 6" id="KW-0436">Ligase</keyword>
<dbReference type="PANTHER" id="PTHR43024:SF1">
    <property type="entry name" value="UDP-N-ACETYLMURAMOYL-TRIPEPTIDE--D-ALANYL-D-ALANINE LIGASE"/>
    <property type="match status" value="1"/>
</dbReference>
<feature type="domain" description="Mur ligase central" evidence="5">
    <location>
        <begin position="687"/>
        <end position="871"/>
    </location>
</feature>
<dbReference type="Pfam" id="PF02875">
    <property type="entry name" value="Mur_ligase_C"/>
    <property type="match status" value="1"/>
</dbReference>
<dbReference type="InterPro" id="IPR036615">
    <property type="entry name" value="Mur_ligase_C_dom_sf"/>
</dbReference>
<gene>
    <name evidence="6" type="primary">murF</name>
    <name evidence="6" type="ORF">V1479_09885</name>
</gene>
<dbReference type="Pfam" id="PF08245">
    <property type="entry name" value="Mur_ligase_M"/>
    <property type="match status" value="1"/>
</dbReference>
<organism evidence="6 7">
    <name type="scientific">Neoaquamicrobium sediminum</name>
    <dbReference type="NCBI Taxonomy" id="1849104"/>
    <lineage>
        <taxon>Bacteria</taxon>
        <taxon>Pseudomonadati</taxon>
        <taxon>Pseudomonadota</taxon>
        <taxon>Alphaproteobacteria</taxon>
        <taxon>Hyphomicrobiales</taxon>
        <taxon>Phyllobacteriaceae</taxon>
        <taxon>Neoaquamicrobium</taxon>
    </lineage>
</organism>
<dbReference type="Gene3D" id="3.40.1190.10">
    <property type="entry name" value="Mur-like, catalytic domain"/>
    <property type="match status" value="1"/>
</dbReference>
<comment type="caution">
    <text evidence="6">The sequence shown here is derived from an EMBL/GenBank/DDBJ whole genome shotgun (WGS) entry which is preliminary data.</text>
</comment>
<keyword evidence="7" id="KW-1185">Reference proteome</keyword>
<keyword evidence="3" id="KW-0067">ATP-binding</keyword>
<dbReference type="RefSeq" id="WP_368802735.1">
    <property type="nucleotide sequence ID" value="NZ_JAZHFV010000002.1"/>
</dbReference>
<dbReference type="PANTHER" id="PTHR43024">
    <property type="entry name" value="UDP-N-ACETYLMURAMOYL-TRIPEPTIDE--D-ALANYL-D-ALANINE LIGASE"/>
    <property type="match status" value="1"/>
</dbReference>
<dbReference type="InterPro" id="IPR008928">
    <property type="entry name" value="6-hairpin_glycosidase_sf"/>
</dbReference>
<dbReference type="Gene3D" id="3.90.190.20">
    <property type="entry name" value="Mur ligase, C-terminal domain"/>
    <property type="match status" value="1"/>
</dbReference>
<dbReference type="EC" id="6.3.2.10" evidence="6"/>
<reference evidence="6 7" key="1">
    <citation type="submission" date="2024-01" db="EMBL/GenBank/DDBJ databases">
        <title>New evidence supports the origin of RcGTA from prophage.</title>
        <authorList>
            <person name="Xu Y."/>
            <person name="Liu B."/>
            <person name="Chen F."/>
        </authorList>
    </citation>
    <scope>NUCLEOTIDE SEQUENCE [LARGE SCALE GENOMIC DNA]</scope>
    <source>
        <strain evidence="6 7">CBW1107-2</strain>
    </source>
</reference>
<evidence type="ECO:0000259" key="5">
    <source>
        <dbReference type="Pfam" id="PF08245"/>
    </source>
</evidence>
<proteinExistence type="predicted"/>
<evidence type="ECO:0000313" key="6">
    <source>
        <dbReference type="EMBL" id="MEX4007614.1"/>
    </source>
</evidence>
<name>A0ABV3WSK4_9HYPH</name>
<evidence type="ECO:0000259" key="4">
    <source>
        <dbReference type="Pfam" id="PF02875"/>
    </source>
</evidence>
<dbReference type="EMBL" id="JAZHFV010000002">
    <property type="protein sequence ID" value="MEX4007614.1"/>
    <property type="molecule type" value="Genomic_DNA"/>
</dbReference>
<evidence type="ECO:0000313" key="7">
    <source>
        <dbReference type="Proteomes" id="UP001559025"/>
    </source>
</evidence>
<feature type="domain" description="Mur ligase C-terminal" evidence="4">
    <location>
        <begin position="905"/>
        <end position="1018"/>
    </location>
</feature>